<comment type="similarity">
    <text evidence="1">Belongs to the UPF0045 family.</text>
</comment>
<reference evidence="3" key="1">
    <citation type="submission" date="2021-06" db="EMBL/GenBank/DDBJ databases">
        <authorList>
            <person name="Kallberg Y."/>
            <person name="Tangrot J."/>
            <person name="Rosling A."/>
        </authorList>
    </citation>
    <scope>NUCLEOTIDE SEQUENCE</scope>
    <source>
        <strain evidence="3">IA702</strain>
    </source>
</reference>
<evidence type="ECO:0000259" key="2">
    <source>
        <dbReference type="Pfam" id="PF01910"/>
    </source>
</evidence>
<dbReference type="InterPro" id="IPR051614">
    <property type="entry name" value="UPF0045_domain"/>
</dbReference>
<proteinExistence type="inferred from homology"/>
<sequence length="105" mass="11715">MSGVTDTAHVIADFCINPMGCEVNTSKYLKEVIKIVEESGLNFHMHANGTNIEGKFDDVVSVIRKCIDKTHHMGCPRIDTTIRFQTRTDKSKTINDSMSIAKSKI</sequence>
<dbReference type="SUPFAM" id="SSF89957">
    <property type="entry name" value="MTH1187/YkoF-like"/>
    <property type="match status" value="1"/>
</dbReference>
<dbReference type="OrthoDB" id="5587367at2759"/>
<dbReference type="EMBL" id="CAJVPJ010000254">
    <property type="protein sequence ID" value="CAG8502084.1"/>
    <property type="molecule type" value="Genomic_DNA"/>
</dbReference>
<dbReference type="Gene3D" id="3.30.70.930">
    <property type="match status" value="1"/>
</dbReference>
<evidence type="ECO:0000256" key="1">
    <source>
        <dbReference type="ARBA" id="ARBA00010272"/>
    </source>
</evidence>
<feature type="domain" description="Thiamine-binding protein" evidence="2">
    <location>
        <begin position="12"/>
        <end position="98"/>
    </location>
</feature>
<dbReference type="GO" id="GO:0005829">
    <property type="term" value="C:cytosol"/>
    <property type="evidence" value="ECO:0007669"/>
    <property type="project" value="TreeGrafter"/>
</dbReference>
<dbReference type="PANTHER" id="PTHR33777">
    <property type="entry name" value="UPF0045 PROTEIN ECM15"/>
    <property type="match status" value="1"/>
</dbReference>
<evidence type="ECO:0000313" key="3">
    <source>
        <dbReference type="EMBL" id="CAG8502084.1"/>
    </source>
</evidence>
<dbReference type="AlphaFoldDB" id="A0A9N8ZP51"/>
<dbReference type="Pfam" id="PF01910">
    <property type="entry name" value="Thiamine_BP"/>
    <property type="match status" value="1"/>
</dbReference>
<comment type="caution">
    <text evidence="3">The sequence shown here is derived from an EMBL/GenBank/DDBJ whole genome shotgun (WGS) entry which is preliminary data.</text>
</comment>
<organism evidence="3 4">
    <name type="scientific">Paraglomus occultum</name>
    <dbReference type="NCBI Taxonomy" id="144539"/>
    <lineage>
        <taxon>Eukaryota</taxon>
        <taxon>Fungi</taxon>
        <taxon>Fungi incertae sedis</taxon>
        <taxon>Mucoromycota</taxon>
        <taxon>Glomeromycotina</taxon>
        <taxon>Glomeromycetes</taxon>
        <taxon>Paraglomerales</taxon>
        <taxon>Paraglomeraceae</taxon>
        <taxon>Paraglomus</taxon>
    </lineage>
</organism>
<gene>
    <name evidence="3" type="ORF">POCULU_LOCUS2625</name>
</gene>
<keyword evidence="4" id="KW-1185">Reference proteome</keyword>
<protein>
    <submittedName>
        <fullName evidence="3">927_t:CDS:1</fullName>
    </submittedName>
</protein>
<accession>A0A9N8ZP51</accession>
<dbReference type="InterPro" id="IPR002767">
    <property type="entry name" value="Thiamine_BP"/>
</dbReference>
<name>A0A9N8ZP51_9GLOM</name>
<dbReference type="NCBIfam" id="TIGR00106">
    <property type="entry name" value="MTH1187 family thiamine-binding protein"/>
    <property type="match status" value="1"/>
</dbReference>
<dbReference type="Proteomes" id="UP000789572">
    <property type="component" value="Unassembled WGS sequence"/>
</dbReference>
<dbReference type="PANTHER" id="PTHR33777:SF1">
    <property type="entry name" value="UPF0045 PROTEIN ECM15"/>
    <property type="match status" value="1"/>
</dbReference>
<dbReference type="InterPro" id="IPR029756">
    <property type="entry name" value="MTH1187/YkoF-like"/>
</dbReference>
<evidence type="ECO:0000313" key="4">
    <source>
        <dbReference type="Proteomes" id="UP000789572"/>
    </source>
</evidence>